<evidence type="ECO:0000313" key="2">
    <source>
        <dbReference type="EnsemblMetazoa" id="XP_037874055.1"/>
    </source>
</evidence>
<reference evidence="3" key="1">
    <citation type="journal article" date="2008" name="Insect Biochem. Mol. Biol.">
        <title>The genome of a lepidopteran model insect, the silkworm Bombyx mori.</title>
        <authorList>
            <consortium name="International Silkworm Genome Consortium"/>
        </authorList>
    </citation>
    <scope>NUCLEOTIDE SEQUENCE [LARGE SCALE GENOMIC DNA]</scope>
    <source>
        <strain evidence="3">p50T</strain>
    </source>
</reference>
<reference evidence="2" key="2">
    <citation type="submission" date="2022-06" db="UniProtKB">
        <authorList>
            <consortium name="EnsemblMetazoa"/>
        </authorList>
    </citation>
    <scope>IDENTIFICATION</scope>
    <source>
        <strain evidence="2">p50T (Dazao)</strain>
    </source>
</reference>
<name>A0A8R2M452_BOMMO</name>
<accession>A0A8R2M452</accession>
<feature type="region of interest" description="Disordered" evidence="1">
    <location>
        <begin position="342"/>
        <end position="392"/>
    </location>
</feature>
<feature type="compositionally biased region" description="Polar residues" evidence="1">
    <location>
        <begin position="382"/>
        <end position="392"/>
    </location>
</feature>
<keyword evidence="3" id="KW-1185">Reference proteome</keyword>
<dbReference type="AlphaFoldDB" id="A0A8R2M452"/>
<protein>
    <submittedName>
        <fullName evidence="2">Uncharacterized protein</fullName>
    </submittedName>
</protein>
<sequence>MSYNKLQVVHILLTHHVHRILPWHPTTSSRTTRILAISSRTRALSARSSAFSTCTKVYSACSSSICNRRLITSSVLVRFKRSSNRVSTAVATRFTAVATRFRACTYVPFNEPDLVATVETISFETTNIPRGSGTTPQHSPALPRLPGTWQVAGSTSEDSEGAGAAGALGSAWFRVTNRPALSWTNSGDSRPLDAQPLAKLRVERSESALGVHERDTLPFAARAAAAFLLAIVAPPQNTKGSVPPIAQRHGGILLPPTERYPPGVISVYNCPCSLVFPLLFNQGRGPLGSSDALRTGLPPAIHAFARHRSLGLGYFYRGLRPRDPVPCGSGHRPTTQWRLRVGWSPTECPGQLGRPPRDARNEQPRNHASEPGRSPVAEAGDITTSGQQLQEM</sequence>
<proteinExistence type="predicted"/>
<evidence type="ECO:0000313" key="3">
    <source>
        <dbReference type="Proteomes" id="UP000005204"/>
    </source>
</evidence>
<feature type="compositionally biased region" description="Basic and acidic residues" evidence="1">
    <location>
        <begin position="355"/>
        <end position="370"/>
    </location>
</feature>
<dbReference type="Proteomes" id="UP000005204">
    <property type="component" value="Unassembled WGS sequence"/>
</dbReference>
<organism evidence="2 3">
    <name type="scientific">Bombyx mori</name>
    <name type="common">Silk moth</name>
    <dbReference type="NCBI Taxonomy" id="7091"/>
    <lineage>
        <taxon>Eukaryota</taxon>
        <taxon>Metazoa</taxon>
        <taxon>Ecdysozoa</taxon>
        <taxon>Arthropoda</taxon>
        <taxon>Hexapoda</taxon>
        <taxon>Insecta</taxon>
        <taxon>Pterygota</taxon>
        <taxon>Neoptera</taxon>
        <taxon>Endopterygota</taxon>
        <taxon>Lepidoptera</taxon>
        <taxon>Glossata</taxon>
        <taxon>Ditrysia</taxon>
        <taxon>Bombycoidea</taxon>
        <taxon>Bombycidae</taxon>
        <taxon>Bombycinae</taxon>
        <taxon>Bombyx</taxon>
    </lineage>
</organism>
<dbReference type="EnsemblMetazoa" id="XM_038018127.1">
    <property type="protein sequence ID" value="XP_037874055.1"/>
    <property type="gene ID" value="LOC119630058"/>
</dbReference>
<evidence type="ECO:0000256" key="1">
    <source>
        <dbReference type="SAM" id="MobiDB-lite"/>
    </source>
</evidence>